<reference evidence="2" key="1">
    <citation type="submission" date="2016-05" db="EMBL/GenBank/DDBJ databases">
        <title>Comparative genomics of biotechnologically important yeasts.</title>
        <authorList>
            <consortium name="DOE Joint Genome Institute"/>
            <person name="Riley R."/>
            <person name="Haridas S."/>
            <person name="Wolfe K.H."/>
            <person name="Lopes M.R."/>
            <person name="Hittinger C.T."/>
            <person name="Goker M."/>
            <person name="Salamov A."/>
            <person name="Wisecaver J."/>
            <person name="Long T.M."/>
            <person name="Aerts A.L."/>
            <person name="Barry K."/>
            <person name="Choi C."/>
            <person name="Clum A."/>
            <person name="Coughlan A.Y."/>
            <person name="Deshpande S."/>
            <person name="Douglass A.P."/>
            <person name="Hanson S.J."/>
            <person name="Klenk H.-P."/>
            <person name="Labutti K."/>
            <person name="Lapidus A."/>
            <person name="Lindquist E."/>
            <person name="Lipzen A."/>
            <person name="Meier-Kolthoff J.P."/>
            <person name="Ohm R.A."/>
            <person name="Otillar R.P."/>
            <person name="Pangilinan J."/>
            <person name="Peng Y."/>
            <person name="Rokas A."/>
            <person name="Rosa C.A."/>
            <person name="Scheuner C."/>
            <person name="Sibirny A.A."/>
            <person name="Slot J.C."/>
            <person name="Stielow J.B."/>
            <person name="Sun H."/>
            <person name="Kurtzman C.P."/>
            <person name="Blackwell M."/>
            <person name="Grigoriev I.V."/>
            <person name="Jeffries T.W."/>
        </authorList>
    </citation>
    <scope>NUCLEOTIDE SEQUENCE [LARGE SCALE GENOMIC DNA]</scope>
    <source>
        <strain evidence="2">DSM 1968</strain>
    </source>
</reference>
<sequence>MDRRTFHILSQRLDYLELLCNSRQLTSNDTHPSVLVQLSQLHSNLKEIVASNYSRYSDLFQIISHHNLWSEVPSHQIDAIAELPSNYDNPHLNSQNTNDTKDVEIKKKLILSNEDDLKCIIKNINDLSSLNSMKLINKNFADLDLLDQKYNLLLLKKSLNDSFFPNRYHPLFIKSIAIAEGYINLINKQNKFLVHIEESLLNLDLSLRKKEIAIFNKESY</sequence>
<dbReference type="InParanoid" id="A0A1D2VQZ0"/>
<keyword evidence="2" id="KW-1185">Reference proteome</keyword>
<protein>
    <submittedName>
        <fullName evidence="1">Uncharacterized protein</fullName>
    </submittedName>
</protein>
<dbReference type="AlphaFoldDB" id="A0A1D2VQZ0"/>
<organism evidence="1 2">
    <name type="scientific">Ascoidea rubescens DSM 1968</name>
    <dbReference type="NCBI Taxonomy" id="1344418"/>
    <lineage>
        <taxon>Eukaryota</taxon>
        <taxon>Fungi</taxon>
        <taxon>Dikarya</taxon>
        <taxon>Ascomycota</taxon>
        <taxon>Saccharomycotina</taxon>
        <taxon>Saccharomycetes</taxon>
        <taxon>Ascoideaceae</taxon>
        <taxon>Ascoidea</taxon>
    </lineage>
</organism>
<proteinExistence type="predicted"/>
<dbReference type="Proteomes" id="UP000095038">
    <property type="component" value="Unassembled WGS sequence"/>
</dbReference>
<evidence type="ECO:0000313" key="2">
    <source>
        <dbReference type="Proteomes" id="UP000095038"/>
    </source>
</evidence>
<dbReference type="GeneID" id="30964859"/>
<dbReference type="OrthoDB" id="4084909at2759"/>
<accession>A0A1D2VQZ0</accession>
<dbReference type="RefSeq" id="XP_020050329.1">
    <property type="nucleotide sequence ID" value="XM_020191223.1"/>
</dbReference>
<evidence type="ECO:0000313" key="1">
    <source>
        <dbReference type="EMBL" id="ODV64022.1"/>
    </source>
</evidence>
<gene>
    <name evidence="1" type="ORF">ASCRUDRAFT_5911</name>
</gene>
<dbReference type="EMBL" id="KV454475">
    <property type="protein sequence ID" value="ODV64022.1"/>
    <property type="molecule type" value="Genomic_DNA"/>
</dbReference>
<name>A0A1D2VQZ0_9ASCO</name>